<dbReference type="InterPro" id="IPR011836">
    <property type="entry name" value="YhdP"/>
</dbReference>
<dbReference type="PANTHER" id="PTHR38690">
    <property type="entry name" value="PROTEASE-RELATED"/>
    <property type="match status" value="1"/>
</dbReference>
<feature type="transmembrane region" description="Helical" evidence="2">
    <location>
        <begin position="12"/>
        <end position="35"/>
    </location>
</feature>
<keyword evidence="2" id="KW-1133">Transmembrane helix</keyword>
<dbReference type="KEGG" id="sniv:SFSGTM_13740"/>
<feature type="region of interest" description="Disordered" evidence="1">
    <location>
        <begin position="976"/>
        <end position="998"/>
    </location>
</feature>
<dbReference type="Pfam" id="PF13116">
    <property type="entry name" value="YhdP"/>
    <property type="match status" value="1"/>
</dbReference>
<dbReference type="EMBL" id="AP021881">
    <property type="protein sequence ID" value="BBP00666.1"/>
    <property type="molecule type" value="Genomic_DNA"/>
</dbReference>
<accession>A0A809RG95</accession>
<name>A0A809RG95_9PROT</name>
<dbReference type="AlphaFoldDB" id="A0A809RG95"/>
<evidence type="ECO:0000256" key="2">
    <source>
        <dbReference type="SAM" id="Phobius"/>
    </source>
</evidence>
<evidence type="ECO:0000259" key="3">
    <source>
        <dbReference type="Pfam" id="PF13116"/>
    </source>
</evidence>
<sequence length="1260" mass="137557">MLATSRRWISFSLRYIALPLILAIVILIASLRLWLLPHLDDWRDDIAQSISTAAKQKITLGKLTADWQGWHPHLRIQQLRVYDVNNRPALQLMNIETTLSWTSLFHGELRLAKLAVDDLTLNIHRTQDGTLYLAGINLNRKTNNSQFTDWLLKQREIIVSHATLAWQDDMRPAPLLLVREVNFDLHNRGRNHQFRLTATPPESLAQPLVVTGQFSGTTLADLSAWQGLIALDLKQVNLAQWQPWVTLPIGLNRGFGNLALQLQIAQKQIIAINANTNLQQLSLQTKPNLPRLNLLSLSGLMKWKQLGSAQSLDLQHISLRTTDLAYIAPFDFYLRYAPATAKTPASGKLTANNLWLQSFARMAPYVPLTPLQRSKLGLHRPQGRLQQFSATWQGVITAPDKYHVQGKFYQLGMVTADNGTSFNRLSGQLDVDQDSGTLAIASPGAQFNLPSILFEPNINLDTLTAQLKWQRKASRYTFKLSEATYANADLAGKAFGEYQWQAGQRGVIDITGGLSRGNGKAVPHYIPLAAKQHTYDWIRTNLLDGQANDVKFRIVGDLSRYPFHNDKNGLLDINIKVTNGVLRPAPTYPAIDHINADVHFTGTRMTVTAQQGNLYGAKLSHVTAELPDLYDPDEILSVTGTANGGLNDFINFTNNSPIAAALDQLTLGATATGDAQLQLSLNIPLRHSIDSTVAGVLSFTNNNITPAPPIPPLAAVTGKLNFTQSGISAPTLKLRLLDGPATLSAQTINGGMTRINLAGVMNATGLKPYFNSNILKHISGNSNWSGSIVLNHGKLLSSEFSSDLTGMASTLPAPLQKIASQPQALSISTHPNKINTTLISARYGKIAHALLLEVPAGKGSQIERGAIRFNGDAVLPEQKGIWVTGKLAASDIDGWIANVGTSTSAATLPITGIDVIIDQFDIFNRRFNNVAIHAKASPDNWHANVNSTAMQGDLTWTPKTSATGFNMLEASFKHLQLPSTPNSNSDSNGSESNSDWPKLNLNVDDLQLGERNLGKLEVSASPIPDGLNFERIALTHKDSKLLMSAIWRPHTSPETNAKIHFEVNDVGQFLSRFDHNDTIKRGTAVIDGQASWDGTPVDMTIKTLAGNFNLLAKNGQFLKADPGAAKLLGVLSLQSLPRHIGLDFRDVFSSGFAFDEISANMNLNHGVIYSTDFKMQGPAAAVKMSGSVDLNLQTQQLRAEINPKLSESVALASGLVGGPVVGLGVYVAQKLFKDPFGQAVKFEYMITGSWTDPTVTKISK</sequence>
<gene>
    <name evidence="4" type="ORF">SFSGTM_13740</name>
</gene>
<dbReference type="Proteomes" id="UP000463939">
    <property type="component" value="Chromosome"/>
</dbReference>
<keyword evidence="2" id="KW-0812">Transmembrane</keyword>
<feature type="compositionally biased region" description="Low complexity" evidence="1">
    <location>
        <begin position="982"/>
        <end position="994"/>
    </location>
</feature>
<feature type="domain" description="YhdP central" evidence="3">
    <location>
        <begin position="16"/>
        <end position="1255"/>
    </location>
</feature>
<evidence type="ECO:0000313" key="5">
    <source>
        <dbReference type="Proteomes" id="UP000463939"/>
    </source>
</evidence>
<dbReference type="NCBIfam" id="TIGR02099">
    <property type="entry name" value="YhdP family protein"/>
    <property type="match status" value="1"/>
</dbReference>
<keyword evidence="5" id="KW-1185">Reference proteome</keyword>
<reference evidence="5" key="1">
    <citation type="submission" date="2019-11" db="EMBL/GenBank/DDBJ databases">
        <title>Isolation and characterization of a novel species in the genus Sulfuriferula.</title>
        <authorList>
            <person name="Mochizuki J."/>
            <person name="Kojima H."/>
            <person name="Fukui M."/>
        </authorList>
    </citation>
    <scope>NUCLEOTIDE SEQUENCE [LARGE SCALE GENOMIC DNA]</scope>
    <source>
        <strain evidence="5">SGTM</strain>
    </source>
</reference>
<dbReference type="RefSeq" id="WP_162084555.1">
    <property type="nucleotide sequence ID" value="NZ_AP021881.1"/>
</dbReference>
<evidence type="ECO:0000256" key="1">
    <source>
        <dbReference type="SAM" id="MobiDB-lite"/>
    </source>
</evidence>
<evidence type="ECO:0000313" key="4">
    <source>
        <dbReference type="EMBL" id="BBP00666.1"/>
    </source>
</evidence>
<protein>
    <recommendedName>
        <fullName evidence="3">YhdP central domain-containing protein</fullName>
    </recommendedName>
</protein>
<proteinExistence type="predicted"/>
<dbReference type="PANTHER" id="PTHR38690:SF1">
    <property type="entry name" value="PROTEASE"/>
    <property type="match status" value="1"/>
</dbReference>
<organism evidence="4 5">
    <name type="scientific">Sulfuriferula nivalis</name>
    <dbReference type="NCBI Taxonomy" id="2675298"/>
    <lineage>
        <taxon>Bacteria</taxon>
        <taxon>Pseudomonadati</taxon>
        <taxon>Pseudomonadota</taxon>
        <taxon>Betaproteobacteria</taxon>
        <taxon>Nitrosomonadales</taxon>
        <taxon>Sulfuricellaceae</taxon>
        <taxon>Sulfuriferula</taxon>
    </lineage>
</organism>
<dbReference type="InterPro" id="IPR025263">
    <property type="entry name" value="YhdP_central"/>
</dbReference>
<keyword evidence="2" id="KW-0472">Membrane</keyword>